<dbReference type="Pfam" id="PF09346">
    <property type="entry name" value="SMI1_KNR4"/>
    <property type="match status" value="1"/>
</dbReference>
<dbReference type="SUPFAM" id="SSF48371">
    <property type="entry name" value="ARM repeat"/>
    <property type="match status" value="1"/>
</dbReference>
<accession>A0AAU9DI73</accession>
<dbReference type="RefSeq" id="WP_338392357.1">
    <property type="nucleotide sequence ID" value="NZ_AP025314.1"/>
</dbReference>
<gene>
    <name evidence="2" type="ORF">FUAX_32570</name>
</gene>
<sequence length="464" mass="53341">MEKYSEQIKRIKSKLPKAAKADPDLKVFGADSHNYSLGSPANAEDVMAFEKKYSVSLPDCFKAFILQVGNGGSGFQTSGAGPFYGIYPFDKGVGYLMYDDIEMYLKKDCTLWPGITDEDWEKISEKAESDDISDDEYEEEIGRIYGGILPIGSQGCTYLHGMVLAGKYRGKVVNMDMDFQKPRFTFEDNFLDWYERWLDEVISGDLICDTASWFGYTMGGPEEKLLETFRHSADKNTKIEALYGLLRKKQLSPSVLDTISQTMENAEGDIYRLSLQIIVKNKHPKWKSYLAEAGEKDLLATFKFIYWYDEPNISDWKEFTVSLMPRVTEPDTFRFLTYILQGCAFDYGKLIAGFIKNENEEIRSTAVYSLGKLMKKEDYLETFILGLNDRSNQVVHSSLQALSGVKNNKLLPHYENIALRFPVEKDYILTNLEYRLSEFGIDLKQLRKANQEKFRQNQINNQKR</sequence>
<proteinExistence type="predicted"/>
<dbReference type="KEGG" id="fax:FUAX_32570"/>
<organism evidence="2 3">
    <name type="scientific">Fulvitalea axinellae</name>
    <dbReference type="NCBI Taxonomy" id="1182444"/>
    <lineage>
        <taxon>Bacteria</taxon>
        <taxon>Pseudomonadati</taxon>
        <taxon>Bacteroidota</taxon>
        <taxon>Cytophagia</taxon>
        <taxon>Cytophagales</taxon>
        <taxon>Persicobacteraceae</taxon>
        <taxon>Fulvitalea</taxon>
    </lineage>
</organism>
<dbReference type="SUPFAM" id="SSF160631">
    <property type="entry name" value="SMI1/KNR4-like"/>
    <property type="match status" value="1"/>
</dbReference>
<reference evidence="2 3" key="1">
    <citation type="submission" date="2021-12" db="EMBL/GenBank/DDBJ databases">
        <title>Genome sequencing of bacteria with rrn-lacking chromosome and rrn-plasmid.</title>
        <authorList>
            <person name="Anda M."/>
            <person name="Iwasaki W."/>
        </authorList>
    </citation>
    <scope>NUCLEOTIDE SEQUENCE [LARGE SCALE GENOMIC DNA]</scope>
    <source>
        <strain evidence="2 3">DSM 100852</strain>
    </source>
</reference>
<dbReference type="SMART" id="SM00860">
    <property type="entry name" value="SMI1_KNR4"/>
    <property type="match status" value="1"/>
</dbReference>
<evidence type="ECO:0000313" key="2">
    <source>
        <dbReference type="EMBL" id="BDD10825.1"/>
    </source>
</evidence>
<dbReference type="InterPro" id="IPR016024">
    <property type="entry name" value="ARM-type_fold"/>
</dbReference>
<dbReference type="InterPro" id="IPR018958">
    <property type="entry name" value="Knr4/Smi1-like_dom"/>
</dbReference>
<feature type="domain" description="Knr4/Smi1-like" evidence="1">
    <location>
        <begin position="40"/>
        <end position="196"/>
    </location>
</feature>
<evidence type="ECO:0000313" key="3">
    <source>
        <dbReference type="Proteomes" id="UP001348817"/>
    </source>
</evidence>
<dbReference type="Proteomes" id="UP001348817">
    <property type="component" value="Chromosome"/>
</dbReference>
<dbReference type="Gene3D" id="3.40.1580.10">
    <property type="entry name" value="SMI1/KNR4-like"/>
    <property type="match status" value="1"/>
</dbReference>
<dbReference type="AlphaFoldDB" id="A0AAU9DI73"/>
<name>A0AAU9DI73_9BACT</name>
<dbReference type="EMBL" id="AP025314">
    <property type="protein sequence ID" value="BDD10825.1"/>
    <property type="molecule type" value="Genomic_DNA"/>
</dbReference>
<keyword evidence="3" id="KW-1185">Reference proteome</keyword>
<protein>
    <recommendedName>
        <fullName evidence="1">Knr4/Smi1-like domain-containing protein</fullName>
    </recommendedName>
</protein>
<dbReference type="InterPro" id="IPR037883">
    <property type="entry name" value="Knr4/Smi1-like_sf"/>
</dbReference>
<evidence type="ECO:0000259" key="1">
    <source>
        <dbReference type="SMART" id="SM00860"/>
    </source>
</evidence>